<dbReference type="SUPFAM" id="SSF52768">
    <property type="entry name" value="Arginase/deacetylase"/>
    <property type="match status" value="2"/>
</dbReference>
<keyword evidence="1" id="KW-0479">Metal-binding</keyword>
<dbReference type="AlphaFoldDB" id="A0A915JGU1"/>
<evidence type="ECO:0000313" key="5">
    <source>
        <dbReference type="WBParaSite" id="nRc.2.0.1.t25023-RA"/>
    </source>
</evidence>
<protein>
    <submittedName>
        <fullName evidence="5">Arginase</fullName>
    </submittedName>
</protein>
<reference evidence="5" key="1">
    <citation type="submission" date="2022-11" db="UniProtKB">
        <authorList>
            <consortium name="WormBaseParasite"/>
        </authorList>
    </citation>
    <scope>IDENTIFICATION</scope>
</reference>
<keyword evidence="2" id="KW-0378">Hydrolase</keyword>
<accession>A0A915JGU1</accession>
<comment type="similarity">
    <text evidence="3">Belongs to the arginase family.</text>
</comment>
<organism evidence="4 5">
    <name type="scientific">Romanomermis culicivorax</name>
    <name type="common">Nematode worm</name>
    <dbReference type="NCBI Taxonomy" id="13658"/>
    <lineage>
        <taxon>Eukaryota</taxon>
        <taxon>Metazoa</taxon>
        <taxon>Ecdysozoa</taxon>
        <taxon>Nematoda</taxon>
        <taxon>Enoplea</taxon>
        <taxon>Dorylaimia</taxon>
        <taxon>Mermithida</taxon>
        <taxon>Mermithoidea</taxon>
        <taxon>Mermithidae</taxon>
        <taxon>Romanomermis</taxon>
    </lineage>
</organism>
<dbReference type="InterPro" id="IPR023696">
    <property type="entry name" value="Ureohydrolase_dom_sf"/>
</dbReference>
<evidence type="ECO:0000256" key="2">
    <source>
        <dbReference type="ARBA" id="ARBA00022801"/>
    </source>
</evidence>
<dbReference type="PANTHER" id="PTHR11358:SF26">
    <property type="entry name" value="GUANIDINO ACID HYDROLASE, MITOCHONDRIAL"/>
    <property type="match status" value="1"/>
</dbReference>
<dbReference type="GO" id="GO:0008783">
    <property type="term" value="F:agmatinase activity"/>
    <property type="evidence" value="ECO:0007669"/>
    <property type="project" value="TreeGrafter"/>
</dbReference>
<dbReference type="PROSITE" id="PS51409">
    <property type="entry name" value="ARGINASE_2"/>
    <property type="match status" value="1"/>
</dbReference>
<dbReference type="Proteomes" id="UP000887565">
    <property type="component" value="Unplaced"/>
</dbReference>
<dbReference type="Gene3D" id="3.40.800.10">
    <property type="entry name" value="Ureohydrolase domain"/>
    <property type="match status" value="2"/>
</dbReference>
<dbReference type="WBParaSite" id="nRc.2.0.1.t25023-RA">
    <property type="protein sequence ID" value="nRc.2.0.1.t25023-RA"/>
    <property type="gene ID" value="nRc.2.0.1.g25023"/>
</dbReference>
<keyword evidence="4" id="KW-1185">Reference proteome</keyword>
<dbReference type="GO" id="GO:0046872">
    <property type="term" value="F:metal ion binding"/>
    <property type="evidence" value="ECO:0007669"/>
    <property type="project" value="UniProtKB-KW"/>
</dbReference>
<evidence type="ECO:0000313" key="4">
    <source>
        <dbReference type="Proteomes" id="UP000887565"/>
    </source>
</evidence>
<sequence>MSSKTDDPRMAALINFEKRNHTQKVAIIGYACDLGVERNGGRIGSKLGPEIFRQYLPKIGSIVNPEFDGLDISKIEIKDLGDVLVGRDDSLEDVHKKLRMKIKQVGVHRVEIQPLRPDISTIPSPRPHRYLDQCFKFPAFLRETELSGKRDFRGNGTFRESGHSANKDTIDLSVDVSVIVAQVTFDRNKEKSINFRRFMVNFLVLLYEKRSDSTGALDERYIPFVIGGGNDQSYPNARALMDHLGNGDVAVINIDAHLDVRPLLPGNMAHSGSPFRQLLEDDDFSKIFVEFGCQAESGEKCKLLDENGEDLVKISLYLFHCKV</sequence>
<evidence type="ECO:0000256" key="1">
    <source>
        <dbReference type="ARBA" id="ARBA00022723"/>
    </source>
</evidence>
<dbReference type="InterPro" id="IPR006035">
    <property type="entry name" value="Ureohydrolase"/>
</dbReference>
<evidence type="ECO:0000256" key="3">
    <source>
        <dbReference type="PROSITE-ProRule" id="PRU00742"/>
    </source>
</evidence>
<dbReference type="GO" id="GO:0033389">
    <property type="term" value="P:putrescine biosynthetic process from arginine, via agmatine"/>
    <property type="evidence" value="ECO:0007669"/>
    <property type="project" value="TreeGrafter"/>
</dbReference>
<proteinExistence type="inferred from homology"/>
<name>A0A915JGU1_ROMCU</name>
<dbReference type="PANTHER" id="PTHR11358">
    <property type="entry name" value="ARGINASE/AGMATINASE"/>
    <property type="match status" value="1"/>
</dbReference>
<dbReference type="Pfam" id="PF00491">
    <property type="entry name" value="Arginase"/>
    <property type="match status" value="1"/>
</dbReference>